<dbReference type="EMBL" id="BJTG01000002">
    <property type="protein sequence ID" value="GEJ55911.1"/>
    <property type="molecule type" value="Genomic_DNA"/>
</dbReference>
<dbReference type="PANTHER" id="PTHR21064">
    <property type="entry name" value="AMINOGLYCOSIDE PHOSPHOTRANSFERASE DOMAIN-CONTAINING PROTEIN-RELATED"/>
    <property type="match status" value="1"/>
</dbReference>
<dbReference type="InterPro" id="IPR050249">
    <property type="entry name" value="Pseudomonas-type_ThrB"/>
</dbReference>
<comment type="pathway">
    <text evidence="8">Amino-acid biosynthesis; L-threonine biosynthesis; L-threonine from L-aspartate: step 4/5.</text>
</comment>
<comment type="caution">
    <text evidence="10">The sequence shown here is derived from an EMBL/GenBank/DDBJ whole genome shotgun (WGS) entry which is preliminary data.</text>
</comment>
<dbReference type="Pfam" id="PF01636">
    <property type="entry name" value="APH"/>
    <property type="match status" value="1"/>
</dbReference>
<evidence type="ECO:0000256" key="4">
    <source>
        <dbReference type="ARBA" id="ARBA00022741"/>
    </source>
</evidence>
<dbReference type="InterPro" id="IPR005280">
    <property type="entry name" value="Homoserine_kinase_II"/>
</dbReference>
<gene>
    <name evidence="8 10" type="primary">thrB</name>
    <name evidence="10" type="ORF">AMYX_06520</name>
</gene>
<evidence type="ECO:0000256" key="6">
    <source>
        <dbReference type="ARBA" id="ARBA00022840"/>
    </source>
</evidence>
<dbReference type="HAMAP" id="MF_00301">
    <property type="entry name" value="Homoser_kinase_2"/>
    <property type="match status" value="1"/>
</dbReference>
<dbReference type="AlphaFoldDB" id="A0A7I9VHP7"/>
<keyword evidence="2 8" id="KW-0808">Transferase</keyword>
<dbReference type="Proteomes" id="UP000503640">
    <property type="component" value="Unassembled WGS sequence"/>
</dbReference>
<dbReference type="Gene3D" id="3.30.200.20">
    <property type="entry name" value="Phosphorylase Kinase, domain 1"/>
    <property type="match status" value="1"/>
</dbReference>
<evidence type="ECO:0000256" key="8">
    <source>
        <dbReference type="HAMAP-Rule" id="MF_00301"/>
    </source>
</evidence>
<evidence type="ECO:0000313" key="10">
    <source>
        <dbReference type="EMBL" id="GEJ55911.1"/>
    </source>
</evidence>
<evidence type="ECO:0000256" key="7">
    <source>
        <dbReference type="ARBA" id="ARBA00038240"/>
    </source>
</evidence>
<dbReference type="InterPro" id="IPR011009">
    <property type="entry name" value="Kinase-like_dom_sf"/>
</dbReference>
<evidence type="ECO:0000256" key="1">
    <source>
        <dbReference type="ARBA" id="ARBA00022605"/>
    </source>
</evidence>
<reference evidence="11" key="1">
    <citation type="journal article" date="2020" name="Appl. Environ. Microbiol.">
        <title>Diazotrophic Anaeromyxobacter Isolates from Soils.</title>
        <authorList>
            <person name="Masuda Y."/>
            <person name="Yamanaka H."/>
            <person name="Xu Z.X."/>
            <person name="Shiratori Y."/>
            <person name="Aono T."/>
            <person name="Amachi S."/>
            <person name="Senoo K."/>
            <person name="Itoh H."/>
        </authorList>
    </citation>
    <scope>NUCLEOTIDE SEQUENCE [LARGE SCALE GENOMIC DNA]</scope>
    <source>
        <strain evidence="11">R267</strain>
    </source>
</reference>
<name>A0A7I9VHP7_9BACT</name>
<dbReference type="Gene3D" id="3.90.1200.10">
    <property type="match status" value="1"/>
</dbReference>
<dbReference type="CDD" id="cd05153">
    <property type="entry name" value="HomoserineK_II"/>
    <property type="match status" value="1"/>
</dbReference>
<sequence>MALYTPLSDAQLAQVLSRYGLPPPERALPEPKGSVNTNYHLWSGGRRWFLRLNEGKTVEDVAFEAEVLRFLAREGFPGAPLVLTRDGAAQTEVAGRPAMLFAFAEGEELERADVTPARCERIGAELGRLHALAPRFAPARPNPYRWARVDAWLRELGPEGDGDPLVAAAMPMLLDELAHARTLPPGPAGLVHGDLFLDNVLWVGERVSALLDWEMSCVDAFAYDLGVAVNAWCYGERHEPALARALLAGYQAERPLDAATAGALYAHTRYVALRYTASRIHAFHRATLSADRLAWKDWTRYRDRLAALRALGEPAFRALLGL</sequence>
<evidence type="ECO:0000313" key="11">
    <source>
        <dbReference type="Proteomes" id="UP000503640"/>
    </source>
</evidence>
<dbReference type="UniPathway" id="UPA00050">
    <property type="reaction ID" value="UER00064"/>
</dbReference>
<keyword evidence="4 8" id="KW-0547">Nucleotide-binding</keyword>
<proteinExistence type="inferred from homology"/>
<feature type="domain" description="Aminoglycoside phosphotransferase" evidence="9">
    <location>
        <begin position="32"/>
        <end position="255"/>
    </location>
</feature>
<organism evidence="10 11">
    <name type="scientific">Anaeromyxobacter diazotrophicus</name>
    <dbReference type="NCBI Taxonomy" id="2590199"/>
    <lineage>
        <taxon>Bacteria</taxon>
        <taxon>Pseudomonadati</taxon>
        <taxon>Myxococcota</taxon>
        <taxon>Myxococcia</taxon>
        <taxon>Myxococcales</taxon>
        <taxon>Cystobacterineae</taxon>
        <taxon>Anaeromyxobacteraceae</taxon>
        <taxon>Anaeromyxobacter</taxon>
    </lineage>
</organism>
<protein>
    <recommendedName>
        <fullName evidence="8">Homoserine kinase</fullName>
        <shortName evidence="8">HK</shortName>
        <shortName evidence="8">HSK</shortName>
        <ecNumber evidence="8">2.7.1.39</ecNumber>
    </recommendedName>
</protein>
<dbReference type="EC" id="2.7.1.39" evidence="8"/>
<accession>A0A7I9VHP7</accession>
<comment type="similarity">
    <text evidence="7 8">Belongs to the pseudomonas-type ThrB family.</text>
</comment>
<keyword evidence="11" id="KW-1185">Reference proteome</keyword>
<dbReference type="PANTHER" id="PTHR21064:SF6">
    <property type="entry name" value="AMINOGLYCOSIDE PHOSPHOTRANSFERASE DOMAIN-CONTAINING PROTEIN"/>
    <property type="match status" value="1"/>
</dbReference>
<keyword evidence="5 8" id="KW-0418">Kinase</keyword>
<comment type="catalytic activity">
    <reaction evidence="8">
        <text>L-homoserine + ATP = O-phospho-L-homoserine + ADP + H(+)</text>
        <dbReference type="Rhea" id="RHEA:13985"/>
        <dbReference type="ChEBI" id="CHEBI:15378"/>
        <dbReference type="ChEBI" id="CHEBI:30616"/>
        <dbReference type="ChEBI" id="CHEBI:57476"/>
        <dbReference type="ChEBI" id="CHEBI:57590"/>
        <dbReference type="ChEBI" id="CHEBI:456216"/>
        <dbReference type="EC" id="2.7.1.39"/>
    </reaction>
</comment>
<evidence type="ECO:0000256" key="2">
    <source>
        <dbReference type="ARBA" id="ARBA00022679"/>
    </source>
</evidence>
<evidence type="ECO:0000259" key="9">
    <source>
        <dbReference type="Pfam" id="PF01636"/>
    </source>
</evidence>
<keyword evidence="1 8" id="KW-0028">Amino-acid biosynthesis</keyword>
<dbReference type="InterPro" id="IPR002575">
    <property type="entry name" value="Aminoglycoside_PTrfase"/>
</dbReference>
<dbReference type="GO" id="GO:0005524">
    <property type="term" value="F:ATP binding"/>
    <property type="evidence" value="ECO:0007669"/>
    <property type="project" value="UniProtKB-KW"/>
</dbReference>
<evidence type="ECO:0000256" key="3">
    <source>
        <dbReference type="ARBA" id="ARBA00022697"/>
    </source>
</evidence>
<dbReference type="GO" id="GO:0009088">
    <property type="term" value="P:threonine biosynthetic process"/>
    <property type="evidence" value="ECO:0007669"/>
    <property type="project" value="UniProtKB-UniRule"/>
</dbReference>
<evidence type="ECO:0000256" key="5">
    <source>
        <dbReference type="ARBA" id="ARBA00022777"/>
    </source>
</evidence>
<dbReference type="GO" id="GO:0004413">
    <property type="term" value="F:homoserine kinase activity"/>
    <property type="evidence" value="ECO:0007669"/>
    <property type="project" value="UniProtKB-UniRule"/>
</dbReference>
<keyword evidence="6 8" id="KW-0067">ATP-binding</keyword>
<keyword evidence="3 8" id="KW-0791">Threonine biosynthesis</keyword>
<dbReference type="SUPFAM" id="SSF56112">
    <property type="entry name" value="Protein kinase-like (PK-like)"/>
    <property type="match status" value="1"/>
</dbReference>
<dbReference type="RefSeq" id="WP_176062940.1">
    <property type="nucleotide sequence ID" value="NZ_BJTG01000002.1"/>
</dbReference>